<comment type="caution">
    <text evidence="3">The sequence shown here is derived from an EMBL/GenBank/DDBJ whole genome shotgun (WGS) entry which is preliminary data.</text>
</comment>
<dbReference type="InterPro" id="IPR002156">
    <property type="entry name" value="RNaseH_domain"/>
</dbReference>
<dbReference type="CDD" id="cd06222">
    <property type="entry name" value="RNase_H_like"/>
    <property type="match status" value="1"/>
</dbReference>
<gene>
    <name evidence="3" type="ORF">Dsin_014572</name>
</gene>
<protein>
    <recommendedName>
        <fullName evidence="2">RNase H type-1 domain-containing protein</fullName>
    </recommendedName>
</protein>
<dbReference type="PANTHER" id="PTHR47074">
    <property type="entry name" value="BNAC02G40300D PROTEIN"/>
    <property type="match status" value="1"/>
</dbReference>
<dbReference type="Pfam" id="PF13456">
    <property type="entry name" value="RVT_3"/>
    <property type="match status" value="1"/>
</dbReference>
<evidence type="ECO:0000313" key="3">
    <source>
        <dbReference type="EMBL" id="KAK3220602.1"/>
    </source>
</evidence>
<sequence length="182" mass="19490">MLLLGLLAIWMSLGMLDCLCLLLLCLPLLEARRDLVVKWKAPPAGVYKVNSDAAIHADHQLVGVGFVIRNSDEASAILKGLRFITDCGLLLPAVLESDAKRVVDLVNSGCESNADIVDIVALSSDSSQFNIPISFVPGVANVAAHALAKFVLRSDVDRFWVEESPPCLESVILLDSIPLGGN</sequence>
<evidence type="ECO:0000313" key="4">
    <source>
        <dbReference type="Proteomes" id="UP001281410"/>
    </source>
</evidence>
<dbReference type="GO" id="GO:0004523">
    <property type="term" value="F:RNA-DNA hybrid ribonuclease activity"/>
    <property type="evidence" value="ECO:0007669"/>
    <property type="project" value="InterPro"/>
</dbReference>
<feature type="domain" description="RNase H type-1" evidence="2">
    <location>
        <begin position="73"/>
        <end position="150"/>
    </location>
</feature>
<dbReference type="PANTHER" id="PTHR47074:SF48">
    <property type="entry name" value="POLYNUCLEOTIDYL TRANSFERASE, RIBONUCLEASE H-LIKE SUPERFAMILY PROTEIN"/>
    <property type="match status" value="1"/>
</dbReference>
<feature type="transmembrane region" description="Helical" evidence="1">
    <location>
        <begin position="6"/>
        <end position="29"/>
    </location>
</feature>
<keyword evidence="1" id="KW-0472">Membrane</keyword>
<dbReference type="InterPro" id="IPR052929">
    <property type="entry name" value="RNase_H-like_EbsB-rel"/>
</dbReference>
<dbReference type="GO" id="GO:0003676">
    <property type="term" value="F:nucleic acid binding"/>
    <property type="evidence" value="ECO:0007669"/>
    <property type="project" value="InterPro"/>
</dbReference>
<reference evidence="3" key="1">
    <citation type="journal article" date="2023" name="Plant J.">
        <title>Genome sequences and population genomics provide insights into the demographic history, inbreeding, and mutation load of two 'living fossil' tree species of Dipteronia.</title>
        <authorList>
            <person name="Feng Y."/>
            <person name="Comes H.P."/>
            <person name="Chen J."/>
            <person name="Zhu S."/>
            <person name="Lu R."/>
            <person name="Zhang X."/>
            <person name="Li P."/>
            <person name="Qiu J."/>
            <person name="Olsen K.M."/>
            <person name="Qiu Y."/>
        </authorList>
    </citation>
    <scope>NUCLEOTIDE SEQUENCE</scope>
    <source>
        <strain evidence="3">NBL</strain>
    </source>
</reference>
<dbReference type="InterPro" id="IPR044730">
    <property type="entry name" value="RNase_H-like_dom_plant"/>
</dbReference>
<dbReference type="AlphaFoldDB" id="A0AAE0ANC0"/>
<dbReference type="SUPFAM" id="SSF53098">
    <property type="entry name" value="Ribonuclease H-like"/>
    <property type="match status" value="1"/>
</dbReference>
<evidence type="ECO:0000259" key="2">
    <source>
        <dbReference type="Pfam" id="PF13456"/>
    </source>
</evidence>
<organism evidence="3 4">
    <name type="scientific">Dipteronia sinensis</name>
    <dbReference type="NCBI Taxonomy" id="43782"/>
    <lineage>
        <taxon>Eukaryota</taxon>
        <taxon>Viridiplantae</taxon>
        <taxon>Streptophyta</taxon>
        <taxon>Embryophyta</taxon>
        <taxon>Tracheophyta</taxon>
        <taxon>Spermatophyta</taxon>
        <taxon>Magnoliopsida</taxon>
        <taxon>eudicotyledons</taxon>
        <taxon>Gunneridae</taxon>
        <taxon>Pentapetalae</taxon>
        <taxon>rosids</taxon>
        <taxon>malvids</taxon>
        <taxon>Sapindales</taxon>
        <taxon>Sapindaceae</taxon>
        <taxon>Hippocastanoideae</taxon>
        <taxon>Acereae</taxon>
        <taxon>Dipteronia</taxon>
    </lineage>
</organism>
<name>A0AAE0ANC0_9ROSI</name>
<proteinExistence type="predicted"/>
<evidence type="ECO:0000256" key="1">
    <source>
        <dbReference type="SAM" id="Phobius"/>
    </source>
</evidence>
<accession>A0AAE0ANC0</accession>
<keyword evidence="1" id="KW-1133">Transmembrane helix</keyword>
<keyword evidence="1" id="KW-0812">Transmembrane</keyword>
<keyword evidence="4" id="KW-1185">Reference proteome</keyword>
<dbReference type="InterPro" id="IPR012337">
    <property type="entry name" value="RNaseH-like_sf"/>
</dbReference>
<dbReference type="EMBL" id="JANJYJ010000004">
    <property type="protein sequence ID" value="KAK3220602.1"/>
    <property type="molecule type" value="Genomic_DNA"/>
</dbReference>
<dbReference type="Proteomes" id="UP001281410">
    <property type="component" value="Unassembled WGS sequence"/>
</dbReference>